<reference evidence="2" key="2">
    <citation type="submission" date="2020-11" db="EMBL/GenBank/DDBJ databases">
        <authorList>
            <person name="McCartney M.A."/>
            <person name="Auch B."/>
            <person name="Kono T."/>
            <person name="Mallez S."/>
            <person name="Becker A."/>
            <person name="Gohl D.M."/>
            <person name="Silverstein K.A.T."/>
            <person name="Koren S."/>
            <person name="Bechman K.B."/>
            <person name="Herman A."/>
            <person name="Abrahante J.E."/>
            <person name="Garbe J."/>
        </authorList>
    </citation>
    <scope>NUCLEOTIDE SEQUENCE</scope>
    <source>
        <strain evidence="2">Duluth1</strain>
        <tissue evidence="2">Whole animal</tissue>
    </source>
</reference>
<name>A0A9D4KV72_DREPO</name>
<keyword evidence="3" id="KW-1185">Reference proteome</keyword>
<feature type="compositionally biased region" description="Basic residues" evidence="1">
    <location>
        <begin position="415"/>
        <end position="429"/>
    </location>
</feature>
<reference evidence="2" key="1">
    <citation type="journal article" date="2019" name="bioRxiv">
        <title>The Genome of the Zebra Mussel, Dreissena polymorpha: A Resource for Invasive Species Research.</title>
        <authorList>
            <person name="McCartney M.A."/>
            <person name="Auch B."/>
            <person name="Kono T."/>
            <person name="Mallez S."/>
            <person name="Zhang Y."/>
            <person name="Obille A."/>
            <person name="Becker A."/>
            <person name="Abrahante J.E."/>
            <person name="Garbe J."/>
            <person name="Badalamenti J.P."/>
            <person name="Herman A."/>
            <person name="Mangelson H."/>
            <person name="Liachko I."/>
            <person name="Sullivan S."/>
            <person name="Sone E.D."/>
            <person name="Koren S."/>
            <person name="Silverstein K.A.T."/>
            <person name="Beckman K.B."/>
            <person name="Gohl D.M."/>
        </authorList>
    </citation>
    <scope>NUCLEOTIDE SEQUENCE</scope>
    <source>
        <strain evidence="2">Duluth1</strain>
        <tissue evidence="2">Whole animal</tissue>
    </source>
</reference>
<dbReference type="AlphaFoldDB" id="A0A9D4KV72"/>
<feature type="compositionally biased region" description="Basic and acidic residues" evidence="1">
    <location>
        <begin position="482"/>
        <end position="491"/>
    </location>
</feature>
<feature type="compositionally biased region" description="Acidic residues" evidence="1">
    <location>
        <begin position="128"/>
        <end position="143"/>
    </location>
</feature>
<feature type="region of interest" description="Disordered" evidence="1">
    <location>
        <begin position="1"/>
        <end position="36"/>
    </location>
</feature>
<feature type="compositionally biased region" description="Polar residues" evidence="1">
    <location>
        <begin position="461"/>
        <end position="473"/>
    </location>
</feature>
<feature type="compositionally biased region" description="Basic and acidic residues" evidence="1">
    <location>
        <begin position="360"/>
        <end position="397"/>
    </location>
</feature>
<feature type="compositionally biased region" description="Polar residues" evidence="1">
    <location>
        <begin position="436"/>
        <end position="445"/>
    </location>
</feature>
<evidence type="ECO:0000313" key="3">
    <source>
        <dbReference type="Proteomes" id="UP000828390"/>
    </source>
</evidence>
<gene>
    <name evidence="2" type="ORF">DPMN_088542</name>
</gene>
<evidence type="ECO:0000256" key="1">
    <source>
        <dbReference type="SAM" id="MobiDB-lite"/>
    </source>
</evidence>
<comment type="caution">
    <text evidence="2">The sequence shown here is derived from an EMBL/GenBank/DDBJ whole genome shotgun (WGS) entry which is preliminary data.</text>
</comment>
<feature type="compositionally biased region" description="Basic and acidic residues" evidence="1">
    <location>
        <begin position="101"/>
        <end position="127"/>
    </location>
</feature>
<feature type="compositionally biased region" description="Basic residues" evidence="1">
    <location>
        <begin position="15"/>
        <end position="36"/>
    </location>
</feature>
<dbReference type="EMBL" id="JAIWYP010000003">
    <property type="protein sequence ID" value="KAH3846243.1"/>
    <property type="molecule type" value="Genomic_DNA"/>
</dbReference>
<proteinExistence type="predicted"/>
<organism evidence="2 3">
    <name type="scientific">Dreissena polymorpha</name>
    <name type="common">Zebra mussel</name>
    <name type="synonym">Mytilus polymorpha</name>
    <dbReference type="NCBI Taxonomy" id="45954"/>
    <lineage>
        <taxon>Eukaryota</taxon>
        <taxon>Metazoa</taxon>
        <taxon>Spiralia</taxon>
        <taxon>Lophotrochozoa</taxon>
        <taxon>Mollusca</taxon>
        <taxon>Bivalvia</taxon>
        <taxon>Autobranchia</taxon>
        <taxon>Heteroconchia</taxon>
        <taxon>Euheterodonta</taxon>
        <taxon>Imparidentia</taxon>
        <taxon>Neoheterodontei</taxon>
        <taxon>Myida</taxon>
        <taxon>Dreissenoidea</taxon>
        <taxon>Dreissenidae</taxon>
        <taxon>Dreissena</taxon>
    </lineage>
</organism>
<protein>
    <submittedName>
        <fullName evidence="2">Uncharacterized protein</fullName>
    </submittedName>
</protein>
<feature type="compositionally biased region" description="Basic and acidic residues" evidence="1">
    <location>
        <begin position="223"/>
        <end position="240"/>
    </location>
</feature>
<evidence type="ECO:0000313" key="2">
    <source>
        <dbReference type="EMBL" id="KAH3846243.1"/>
    </source>
</evidence>
<accession>A0A9D4KV72</accession>
<feature type="region of interest" description="Disordered" evidence="1">
    <location>
        <begin position="265"/>
        <end position="289"/>
    </location>
</feature>
<sequence>MGQTQGKSGTLSKKEQKRLKILAKQRKKASNQGKKRVKYDFKTEEDFAAGFGNISDTTDVHNNNVLLTLENSEENIQAFHAKEDNSSKQVVIVDSLTQEDIENKRTGDYQQEVVKENEKPDTGKYDGSDSDDNEYSDEEEPISGEEFAPPPSPFKDRQRIFVPEQSTPRDISDDVAHVGDARFQIEVHSSPNMYTPRHETGTGNKSYLETVEEDESESEYYSDTEKDTISEKDNGEALEKNTIEKFDDILREDQKYVEMEQQSVMARARNEKQTAEDALSTPRRLPDIPKVAEAKFKNAKDARASLKRNEFRRSLPSTEILKADYLKQLPDMYKLEMKERLIGESVPDWYRKQQLQWSNEHEFEEDKHISKVEGKEADLKHGELESCKSDQRRHLSDLDTIEQENDRKLVYLHPMNKKGYKKKSTRRGLKPVPENSLPSENSAQESVKAKSSRMHEYSKPKSISESNRQNRFHVSSGRHVHSVREAKNKEVKIQELNQKRKRREMEILKAQKLFCYLSLQKSFTF</sequence>
<feature type="region of interest" description="Disordered" evidence="1">
    <location>
        <begin position="360"/>
        <end position="400"/>
    </location>
</feature>
<feature type="compositionally biased region" description="Polar residues" evidence="1">
    <location>
        <begin position="1"/>
        <end position="11"/>
    </location>
</feature>
<feature type="compositionally biased region" description="Acidic residues" evidence="1">
    <location>
        <begin position="210"/>
        <end position="222"/>
    </location>
</feature>
<dbReference type="Proteomes" id="UP000828390">
    <property type="component" value="Unassembled WGS sequence"/>
</dbReference>
<feature type="region of interest" description="Disordered" evidence="1">
    <location>
        <begin position="186"/>
        <end position="240"/>
    </location>
</feature>
<feature type="region of interest" description="Disordered" evidence="1">
    <location>
        <begin position="415"/>
        <end position="491"/>
    </location>
</feature>
<feature type="region of interest" description="Disordered" evidence="1">
    <location>
        <begin position="96"/>
        <end position="157"/>
    </location>
</feature>